<dbReference type="Proteomes" id="UP001444071">
    <property type="component" value="Unassembled WGS sequence"/>
</dbReference>
<reference evidence="1 2" key="1">
    <citation type="submission" date="2021-06" db="EMBL/GenBank/DDBJ databases">
        <authorList>
            <person name="Palmer J.M."/>
        </authorList>
    </citation>
    <scope>NUCLEOTIDE SEQUENCE [LARGE SCALE GENOMIC DNA]</scope>
    <source>
        <strain evidence="1 2">XR_2019</strain>
        <tissue evidence="1">Muscle</tissue>
    </source>
</reference>
<evidence type="ECO:0000313" key="2">
    <source>
        <dbReference type="Proteomes" id="UP001444071"/>
    </source>
</evidence>
<comment type="caution">
    <text evidence="1">The sequence shown here is derived from an EMBL/GenBank/DDBJ whole genome shotgun (WGS) entry which is preliminary data.</text>
</comment>
<evidence type="ECO:0000313" key="1">
    <source>
        <dbReference type="EMBL" id="MEQ2272796.1"/>
    </source>
</evidence>
<keyword evidence="2" id="KW-1185">Reference proteome</keyword>
<protein>
    <submittedName>
        <fullName evidence="1">Uncharacterized protein</fullName>
    </submittedName>
</protein>
<dbReference type="EMBL" id="JAHRIM010070467">
    <property type="protein sequence ID" value="MEQ2272796.1"/>
    <property type="molecule type" value="Genomic_DNA"/>
</dbReference>
<organism evidence="1 2">
    <name type="scientific">Xenotaenia resolanae</name>
    <dbReference type="NCBI Taxonomy" id="208358"/>
    <lineage>
        <taxon>Eukaryota</taxon>
        <taxon>Metazoa</taxon>
        <taxon>Chordata</taxon>
        <taxon>Craniata</taxon>
        <taxon>Vertebrata</taxon>
        <taxon>Euteleostomi</taxon>
        <taxon>Actinopterygii</taxon>
        <taxon>Neopterygii</taxon>
        <taxon>Teleostei</taxon>
        <taxon>Neoteleostei</taxon>
        <taxon>Acanthomorphata</taxon>
        <taxon>Ovalentaria</taxon>
        <taxon>Atherinomorphae</taxon>
        <taxon>Cyprinodontiformes</taxon>
        <taxon>Goodeidae</taxon>
        <taxon>Xenotaenia</taxon>
    </lineage>
</organism>
<accession>A0ABV0WVY0</accession>
<sequence>MCSHVLQRHFLGLHTSRPGYRGPTKGPGSRAGALLRPPGSRVLFTCSFTWNAHGLCLDMWICLHASEFNHTVNTFFSPPVLQCVCMKTYTHHSGSSQVS</sequence>
<name>A0ABV0WVY0_9TELE</name>
<gene>
    <name evidence="1" type="ORF">XENORESO_012991</name>
</gene>
<proteinExistence type="predicted"/>